<evidence type="ECO:0000313" key="1">
    <source>
        <dbReference type="EMBL" id="PZQ49091.1"/>
    </source>
</evidence>
<reference evidence="1 2" key="1">
    <citation type="submission" date="2017-08" db="EMBL/GenBank/DDBJ databases">
        <title>Infants hospitalized years apart are colonized by the same room-sourced microbial strains.</title>
        <authorList>
            <person name="Brooks B."/>
            <person name="Olm M.R."/>
            <person name="Firek B.A."/>
            <person name="Baker R."/>
            <person name="Thomas B.C."/>
            <person name="Morowitz M.J."/>
            <person name="Banfield J.F."/>
        </authorList>
    </citation>
    <scope>NUCLEOTIDE SEQUENCE [LARGE SCALE GENOMIC DNA]</scope>
    <source>
        <strain evidence="1">S2_005_002_R2_29</strain>
    </source>
</reference>
<comment type="caution">
    <text evidence="1">The sequence shown here is derived from an EMBL/GenBank/DDBJ whole genome shotgun (WGS) entry which is preliminary data.</text>
</comment>
<sequence>MFKDAFTKLDSTQAARMAERINPHLDIKMDPATTTVMVHPLSFYPDHTLVELSRHDQYPPVTRAAVLHDKSDKITVLNWTNETIHALNKSAPIALDETNMADYVRFFFHYVRGAHGRFIIIDTVDDIDWREEPAPAGRKALGKMIDPLRIESREKDGTVVFNMCIVFKDSLFAAEAHLKPDGKISMQNEELLVEDIPVADDILGQ</sequence>
<organism evidence="1 2">
    <name type="scientific">Micavibrio aeruginosavorus</name>
    <dbReference type="NCBI Taxonomy" id="349221"/>
    <lineage>
        <taxon>Bacteria</taxon>
        <taxon>Pseudomonadati</taxon>
        <taxon>Bdellovibrionota</taxon>
        <taxon>Bdellovibrionia</taxon>
        <taxon>Bdellovibrionales</taxon>
        <taxon>Pseudobdellovibrionaceae</taxon>
        <taxon>Micavibrio</taxon>
    </lineage>
</organism>
<protein>
    <submittedName>
        <fullName evidence="1">Uncharacterized protein</fullName>
    </submittedName>
</protein>
<gene>
    <name evidence="1" type="ORF">DI551_00110</name>
</gene>
<dbReference type="AlphaFoldDB" id="A0A2W5N6J4"/>
<evidence type="ECO:0000313" key="2">
    <source>
        <dbReference type="Proteomes" id="UP000249417"/>
    </source>
</evidence>
<dbReference type="EMBL" id="QFQB01000001">
    <property type="protein sequence ID" value="PZQ49091.1"/>
    <property type="molecule type" value="Genomic_DNA"/>
</dbReference>
<name>A0A2W5N6J4_9BACT</name>
<proteinExistence type="predicted"/>
<dbReference type="Proteomes" id="UP000249417">
    <property type="component" value="Unassembled WGS sequence"/>
</dbReference>
<accession>A0A2W5N6J4</accession>